<dbReference type="EMBL" id="CP065668">
    <property type="protein sequence ID" value="QPS10131.1"/>
    <property type="molecule type" value="Genomic_DNA"/>
</dbReference>
<proteinExistence type="predicted"/>
<feature type="signal peptide" evidence="1">
    <location>
        <begin position="1"/>
        <end position="34"/>
    </location>
</feature>
<evidence type="ECO:0000313" key="3">
    <source>
        <dbReference type="Proteomes" id="UP000594778"/>
    </source>
</evidence>
<protein>
    <submittedName>
        <fullName evidence="2">Uncharacterized protein</fullName>
    </submittedName>
</protein>
<dbReference type="AlphaFoldDB" id="A0A7T2S749"/>
<evidence type="ECO:0000313" key="2">
    <source>
        <dbReference type="EMBL" id="QPS10131.1"/>
    </source>
</evidence>
<sequence length="188" mass="20249">MNDFPMMTSGALRAALLCTLMAGGLAATTTGARAQDVGHRLGSNNHVIEEPLQELVKRRRPKGQIYVSIPQALVILANDGMNRRSVCSPQIQVNNSSNQTMEELVAGIRYRKQGNDKSAGSTIARFYVLKVGKQDLTHLSNAIDVGSCDNLTGELEVIECTYSNGADCSADVRALAYGAIPLKIIDKK</sequence>
<evidence type="ECO:0000256" key="1">
    <source>
        <dbReference type="SAM" id="SignalP"/>
    </source>
</evidence>
<organism evidence="2 3">
    <name type="scientific">Delftia acidovorans</name>
    <name type="common">Pseudomonas acidovorans</name>
    <name type="synonym">Comamonas acidovorans</name>
    <dbReference type="NCBI Taxonomy" id="80866"/>
    <lineage>
        <taxon>Bacteria</taxon>
        <taxon>Pseudomonadati</taxon>
        <taxon>Pseudomonadota</taxon>
        <taxon>Betaproteobacteria</taxon>
        <taxon>Burkholderiales</taxon>
        <taxon>Comamonadaceae</taxon>
        <taxon>Delftia</taxon>
    </lineage>
</organism>
<reference evidence="2 3" key="1">
    <citation type="submission" date="2020-12" db="EMBL/GenBank/DDBJ databases">
        <title>FDA dAtabase for Regulatory Grade micrObial Sequences (FDA-ARGOS): Supporting development and validation of Infectious Disease Dx tests.</title>
        <authorList>
            <person name="Sproer C."/>
            <person name="Gronow S."/>
            <person name="Severitt S."/>
            <person name="Schroder I."/>
            <person name="Tallon L."/>
            <person name="Sadzewicz L."/>
            <person name="Zhao X."/>
            <person name="Boylan J."/>
            <person name="Ott S."/>
            <person name="Bowen H."/>
            <person name="Vavikolanu K."/>
            <person name="Mehta A."/>
            <person name="Aluvathingal J."/>
            <person name="Nadendla S."/>
            <person name="Lowell S."/>
            <person name="Myers T."/>
            <person name="Yan Y."/>
            <person name="Sichtig H."/>
        </authorList>
    </citation>
    <scope>NUCLEOTIDE SEQUENCE [LARGE SCALE GENOMIC DNA]</scope>
    <source>
        <strain evidence="2 3">FDAARGOS_909</strain>
    </source>
</reference>
<keyword evidence="1" id="KW-0732">Signal</keyword>
<feature type="chain" id="PRO_5033064706" evidence="1">
    <location>
        <begin position="35"/>
        <end position="188"/>
    </location>
</feature>
<dbReference type="RefSeq" id="WP_183017406.1">
    <property type="nucleotide sequence ID" value="NZ_CP065668.1"/>
</dbReference>
<dbReference type="Proteomes" id="UP000594778">
    <property type="component" value="Chromosome"/>
</dbReference>
<name>A0A7T2S749_DELAC</name>
<accession>A0A7T2S749</accession>
<gene>
    <name evidence="2" type="ORF">I6G66_09085</name>
</gene>